<evidence type="ECO:0000313" key="3">
    <source>
        <dbReference type="EMBL" id="MBB4661460.1"/>
    </source>
</evidence>
<dbReference type="InterPro" id="IPR050879">
    <property type="entry name" value="Acyltransferase_3"/>
</dbReference>
<protein>
    <submittedName>
        <fullName evidence="3">Peptidoglycan/LPS O-acetylase OafA/YrhL</fullName>
    </submittedName>
</protein>
<dbReference type="EMBL" id="JACHNU010000001">
    <property type="protein sequence ID" value="MBB4661460.1"/>
    <property type="molecule type" value="Genomic_DNA"/>
</dbReference>
<evidence type="ECO:0000256" key="1">
    <source>
        <dbReference type="SAM" id="Phobius"/>
    </source>
</evidence>
<dbReference type="Proteomes" id="UP000585272">
    <property type="component" value="Unassembled WGS sequence"/>
</dbReference>
<dbReference type="PANTHER" id="PTHR23028:SF53">
    <property type="entry name" value="ACYL_TRANSF_3 DOMAIN-CONTAINING PROTEIN"/>
    <property type="match status" value="1"/>
</dbReference>
<feature type="transmembrane region" description="Helical" evidence="1">
    <location>
        <begin position="182"/>
        <end position="200"/>
    </location>
</feature>
<feature type="transmembrane region" description="Helical" evidence="1">
    <location>
        <begin position="336"/>
        <end position="354"/>
    </location>
</feature>
<dbReference type="GO" id="GO:0009103">
    <property type="term" value="P:lipopolysaccharide biosynthetic process"/>
    <property type="evidence" value="ECO:0007669"/>
    <property type="project" value="TreeGrafter"/>
</dbReference>
<dbReference type="Pfam" id="PF01757">
    <property type="entry name" value="Acyl_transf_3"/>
    <property type="match status" value="1"/>
</dbReference>
<sequence>MESDRAGRYNALDGLRGIAAAGVVLLHVWMYSGRGRGEGGPTLIDQIAREARLGVVLFFVLSGFLLYRPWVSAALDGRVSPRLSTYALRRAARILPAYWFALAGAFALTRALDHPLAREPEQLWIYALMVQNQFASAAGGIDPPMWSLGIEASFYVALPLLCLVAVLLGGGARRGIRHGTAVQLACCGLLVALGVALNTADHLGDWPRTTTSSLPFFVQYFALGMAAAVVVHRRSWSRRVGIALVLLGCALVVADGAWHVRPHLPLRHELRDVPAALGFALVIAALVAAPLRARLLTCAPIALLGTLSYGIYLWHFPAIILLRNRDLWPDGMWPRFAAVMALSAAVAAISWLLVERPILRWAQRR</sequence>
<name>A0A840IBZ8_9ACTN</name>
<organism evidence="3 4">
    <name type="scientific">Conexibacter arvalis</name>
    <dbReference type="NCBI Taxonomy" id="912552"/>
    <lineage>
        <taxon>Bacteria</taxon>
        <taxon>Bacillati</taxon>
        <taxon>Actinomycetota</taxon>
        <taxon>Thermoleophilia</taxon>
        <taxon>Solirubrobacterales</taxon>
        <taxon>Conexibacteraceae</taxon>
        <taxon>Conexibacter</taxon>
    </lineage>
</organism>
<feature type="transmembrane region" description="Helical" evidence="1">
    <location>
        <begin position="153"/>
        <end position="170"/>
    </location>
</feature>
<dbReference type="PANTHER" id="PTHR23028">
    <property type="entry name" value="ACETYLTRANSFERASE"/>
    <property type="match status" value="1"/>
</dbReference>
<dbReference type="GO" id="GO:0016747">
    <property type="term" value="F:acyltransferase activity, transferring groups other than amino-acyl groups"/>
    <property type="evidence" value="ECO:0007669"/>
    <property type="project" value="InterPro"/>
</dbReference>
<reference evidence="3 4" key="1">
    <citation type="submission" date="2020-08" db="EMBL/GenBank/DDBJ databases">
        <title>Genomic Encyclopedia of Archaeal and Bacterial Type Strains, Phase II (KMG-II): from individual species to whole genera.</title>
        <authorList>
            <person name="Goeker M."/>
        </authorList>
    </citation>
    <scope>NUCLEOTIDE SEQUENCE [LARGE SCALE GENOMIC DNA]</scope>
    <source>
        <strain evidence="3 4">DSM 23288</strain>
    </source>
</reference>
<feature type="transmembrane region" description="Helical" evidence="1">
    <location>
        <begin position="14"/>
        <end position="32"/>
    </location>
</feature>
<feature type="transmembrane region" description="Helical" evidence="1">
    <location>
        <begin position="212"/>
        <end position="231"/>
    </location>
</feature>
<dbReference type="GO" id="GO:0016020">
    <property type="term" value="C:membrane"/>
    <property type="evidence" value="ECO:0007669"/>
    <property type="project" value="TreeGrafter"/>
</dbReference>
<feature type="transmembrane region" description="Helical" evidence="1">
    <location>
        <begin position="298"/>
        <end position="316"/>
    </location>
</feature>
<evidence type="ECO:0000259" key="2">
    <source>
        <dbReference type="Pfam" id="PF01757"/>
    </source>
</evidence>
<dbReference type="InterPro" id="IPR002656">
    <property type="entry name" value="Acyl_transf_3_dom"/>
</dbReference>
<proteinExistence type="predicted"/>
<feature type="transmembrane region" description="Helical" evidence="1">
    <location>
        <begin position="273"/>
        <end position="291"/>
    </location>
</feature>
<feature type="transmembrane region" description="Helical" evidence="1">
    <location>
        <begin position="243"/>
        <end position="261"/>
    </location>
</feature>
<keyword evidence="4" id="KW-1185">Reference proteome</keyword>
<keyword evidence="1" id="KW-0472">Membrane</keyword>
<dbReference type="AlphaFoldDB" id="A0A840IBZ8"/>
<keyword evidence="1" id="KW-1133">Transmembrane helix</keyword>
<gene>
    <name evidence="3" type="ORF">BDZ31_001033</name>
</gene>
<dbReference type="RefSeq" id="WP_183339647.1">
    <property type="nucleotide sequence ID" value="NZ_JACHNU010000001.1"/>
</dbReference>
<feature type="transmembrane region" description="Helical" evidence="1">
    <location>
        <begin position="91"/>
        <end position="111"/>
    </location>
</feature>
<comment type="caution">
    <text evidence="3">The sequence shown here is derived from an EMBL/GenBank/DDBJ whole genome shotgun (WGS) entry which is preliminary data.</text>
</comment>
<feature type="domain" description="Acyltransferase 3" evidence="2">
    <location>
        <begin position="10"/>
        <end position="353"/>
    </location>
</feature>
<feature type="transmembrane region" description="Helical" evidence="1">
    <location>
        <begin position="53"/>
        <end position="71"/>
    </location>
</feature>
<accession>A0A840IBZ8</accession>
<evidence type="ECO:0000313" key="4">
    <source>
        <dbReference type="Proteomes" id="UP000585272"/>
    </source>
</evidence>
<keyword evidence="1" id="KW-0812">Transmembrane</keyword>